<comment type="caution">
    <text evidence="1">The sequence shown here is derived from an EMBL/GenBank/DDBJ whole genome shotgun (WGS) entry which is preliminary data.</text>
</comment>
<dbReference type="Gene3D" id="3.10.10.10">
    <property type="entry name" value="HIV Type 1 Reverse Transcriptase, subunit A, domain 1"/>
    <property type="match status" value="1"/>
</dbReference>
<dbReference type="EMBL" id="JBANAX010000074">
    <property type="protein sequence ID" value="KAL1223455.1"/>
    <property type="molecule type" value="Genomic_DNA"/>
</dbReference>
<reference evidence="1 2" key="1">
    <citation type="submission" date="2024-04" db="EMBL/GenBank/DDBJ databases">
        <title>Genome assembly C_amara_ONT_v2.</title>
        <authorList>
            <person name="Yant L."/>
            <person name="Moore C."/>
            <person name="Slenker M."/>
        </authorList>
    </citation>
    <scope>NUCLEOTIDE SEQUENCE [LARGE SCALE GENOMIC DNA]</scope>
    <source>
        <tissue evidence="1">Leaf</tissue>
    </source>
</reference>
<dbReference type="SUPFAM" id="SSF56672">
    <property type="entry name" value="DNA/RNA polymerases"/>
    <property type="match status" value="1"/>
</dbReference>
<keyword evidence="2" id="KW-1185">Reference proteome</keyword>
<dbReference type="Proteomes" id="UP001558713">
    <property type="component" value="Unassembled WGS sequence"/>
</dbReference>
<organism evidence="1 2">
    <name type="scientific">Cardamine amara subsp. amara</name>
    <dbReference type="NCBI Taxonomy" id="228776"/>
    <lineage>
        <taxon>Eukaryota</taxon>
        <taxon>Viridiplantae</taxon>
        <taxon>Streptophyta</taxon>
        <taxon>Embryophyta</taxon>
        <taxon>Tracheophyta</taxon>
        <taxon>Spermatophyta</taxon>
        <taxon>Magnoliopsida</taxon>
        <taxon>eudicotyledons</taxon>
        <taxon>Gunneridae</taxon>
        <taxon>Pentapetalae</taxon>
        <taxon>rosids</taxon>
        <taxon>malvids</taxon>
        <taxon>Brassicales</taxon>
        <taxon>Brassicaceae</taxon>
        <taxon>Cardamineae</taxon>
        <taxon>Cardamine</taxon>
    </lineage>
</organism>
<sequence length="257" mass="29092">MKFDMNSTLKHNMCDNRVFLIDDLERTTYGVCEALTLEDPMEISLKRNESKHDCLQESVEDCEKILDYAESYDKLGAYLKLDKKITVPVPTKDTPAAIADPWSELRAPKVELKQLSIGLKYAFLGPNSTYPVIINSGLNEKETAMLLTELRKHRKVLGYSLEDIPGISPDLCMHIIHLEKGSKNSIEHQRRLNPNLKDVVKKEIMKLLEAGIIFLISDSTWVSPVHVVPKKGGVTVVKSENDELIATRTITFHKMCI</sequence>
<dbReference type="InterPro" id="IPR043502">
    <property type="entry name" value="DNA/RNA_pol_sf"/>
</dbReference>
<dbReference type="AlphaFoldDB" id="A0ABD1C1Y5"/>
<name>A0ABD1C1Y5_CARAN</name>
<gene>
    <name evidence="1" type="ORF">V5N11_003513</name>
</gene>
<evidence type="ECO:0000313" key="1">
    <source>
        <dbReference type="EMBL" id="KAL1223455.1"/>
    </source>
</evidence>
<protein>
    <recommendedName>
        <fullName evidence="3">Reverse transcriptase domain-containing protein</fullName>
    </recommendedName>
</protein>
<evidence type="ECO:0000313" key="2">
    <source>
        <dbReference type="Proteomes" id="UP001558713"/>
    </source>
</evidence>
<evidence type="ECO:0008006" key="3">
    <source>
        <dbReference type="Google" id="ProtNLM"/>
    </source>
</evidence>
<proteinExistence type="predicted"/>
<accession>A0ABD1C1Y5</accession>